<evidence type="ECO:0000256" key="2">
    <source>
        <dbReference type="SAM" id="MobiDB-lite"/>
    </source>
</evidence>
<comment type="caution">
    <text evidence="5">The sequence shown here is derived from an EMBL/GenBank/DDBJ whole genome shotgun (WGS) entry which is preliminary data.</text>
</comment>
<accession>A0A1F6TEY4</accession>
<evidence type="ECO:0000256" key="1">
    <source>
        <dbReference type="ARBA" id="ARBA00022729"/>
    </source>
</evidence>
<dbReference type="SUPFAM" id="SSF48695">
    <property type="entry name" value="Multiheme cytochromes"/>
    <property type="match status" value="1"/>
</dbReference>
<dbReference type="InterPro" id="IPR051829">
    <property type="entry name" value="Multiheme_Cytochr_ET"/>
</dbReference>
<dbReference type="PANTHER" id="PTHR35038:SF6">
    <property type="entry name" value="SURFACE LOCALIZED DECAHEME CYTOCHROME C LIPOPROTEIN"/>
    <property type="match status" value="1"/>
</dbReference>
<name>A0A1F6TEY4_9PROT</name>
<evidence type="ECO:0000259" key="4">
    <source>
        <dbReference type="Pfam" id="PF22678"/>
    </source>
</evidence>
<protein>
    <submittedName>
        <fullName evidence="5">Uncharacterized protein</fullName>
    </submittedName>
</protein>
<feature type="compositionally biased region" description="Low complexity" evidence="2">
    <location>
        <begin position="7"/>
        <end position="20"/>
    </location>
</feature>
<feature type="domain" description="Doubled CXXCH motif" evidence="3">
    <location>
        <begin position="219"/>
        <end position="253"/>
    </location>
</feature>
<gene>
    <name evidence="5" type="ORF">A2150_05785</name>
</gene>
<dbReference type="Gene3D" id="3.90.10.10">
    <property type="entry name" value="Cytochrome C3"/>
    <property type="match status" value="1"/>
</dbReference>
<dbReference type="InterPro" id="IPR020015">
    <property type="entry name" value="Decahaem_cyt-c_DmsE"/>
</dbReference>
<dbReference type="PANTHER" id="PTHR35038">
    <property type="entry name" value="DISSIMILATORY SULFITE REDUCTASE SIRA"/>
    <property type="match status" value="1"/>
</dbReference>
<feature type="domain" description="Doubled CXXCH motif" evidence="3">
    <location>
        <begin position="172"/>
        <end position="212"/>
    </location>
</feature>
<keyword evidence="1" id="KW-0732">Signal</keyword>
<evidence type="ECO:0000259" key="3">
    <source>
        <dbReference type="Pfam" id="PF09699"/>
    </source>
</evidence>
<feature type="region of interest" description="Disordered" evidence="2">
    <location>
        <begin position="1"/>
        <end position="26"/>
    </location>
</feature>
<proteinExistence type="predicted"/>
<dbReference type="InterPro" id="IPR010177">
    <property type="entry name" value="Paired_CXXCH_1"/>
</dbReference>
<feature type="domain" description="Cytochrome c-type protein NrfB-like" evidence="4">
    <location>
        <begin position="65"/>
        <end position="146"/>
    </location>
</feature>
<dbReference type="STRING" id="1817758.A2150_05785"/>
<dbReference type="NCBIfam" id="TIGR03508">
    <property type="entry name" value="decahem_SO"/>
    <property type="match status" value="1"/>
</dbReference>
<dbReference type="Proteomes" id="UP000177925">
    <property type="component" value="Unassembled WGS sequence"/>
</dbReference>
<sequence>MMALSTAAGPAAAQEPAAAKKSPKETIRTCTKCHDEDEKYPVLSIMKTPHAVMADKRTPFADQACITCHGPSEKHLMKVAAGAKPAPPDVAFAARAATPATEKNAVCVQCHESGLRMHWKGSAHESQDVACTSCHNIHIGKDKVLSKLDQPQVCFDCHKEKRAEIMRPSSHPIRDGKMTCSECHNPHGGSGPKLLAKGTVNETCYTCHAEKRGPFLWEHAPVREDCTHCHQPHGSVHGSLLKQRGPWLCQQCHLAQFHPSTAYSGTGLPGAAPSQQLLGKNCLNCHSQVHGSNHPSGPRMTR</sequence>
<dbReference type="AlphaFoldDB" id="A0A1F6TEY4"/>
<dbReference type="Pfam" id="PF09699">
    <property type="entry name" value="Paired_CXXCH_1"/>
    <property type="match status" value="2"/>
</dbReference>
<evidence type="ECO:0000313" key="6">
    <source>
        <dbReference type="Proteomes" id="UP000177925"/>
    </source>
</evidence>
<evidence type="ECO:0000313" key="5">
    <source>
        <dbReference type="EMBL" id="OGI43680.1"/>
    </source>
</evidence>
<organism evidence="5 6">
    <name type="scientific">Candidatus Muproteobacteria bacterium RBG_16_64_11</name>
    <dbReference type="NCBI Taxonomy" id="1817758"/>
    <lineage>
        <taxon>Bacteria</taxon>
        <taxon>Pseudomonadati</taxon>
        <taxon>Pseudomonadota</taxon>
        <taxon>Candidatus Muproteobacteria</taxon>
    </lineage>
</organism>
<dbReference type="EMBL" id="MFSS01000042">
    <property type="protein sequence ID" value="OGI43680.1"/>
    <property type="molecule type" value="Genomic_DNA"/>
</dbReference>
<reference evidence="5 6" key="1">
    <citation type="journal article" date="2016" name="Nat. Commun.">
        <title>Thousands of microbial genomes shed light on interconnected biogeochemical processes in an aquifer system.</title>
        <authorList>
            <person name="Anantharaman K."/>
            <person name="Brown C.T."/>
            <person name="Hug L.A."/>
            <person name="Sharon I."/>
            <person name="Castelle C.J."/>
            <person name="Probst A.J."/>
            <person name="Thomas B.C."/>
            <person name="Singh A."/>
            <person name="Wilkins M.J."/>
            <person name="Karaoz U."/>
            <person name="Brodie E.L."/>
            <person name="Williams K.H."/>
            <person name="Hubbard S.S."/>
            <person name="Banfield J.F."/>
        </authorList>
    </citation>
    <scope>NUCLEOTIDE SEQUENCE [LARGE SCALE GENOMIC DNA]</scope>
</reference>
<dbReference type="Gene3D" id="1.10.1130.10">
    <property type="entry name" value="Flavocytochrome C3, Chain A"/>
    <property type="match status" value="2"/>
</dbReference>
<dbReference type="InterPro" id="IPR036280">
    <property type="entry name" value="Multihaem_cyt_sf"/>
</dbReference>
<dbReference type="InterPro" id="IPR053875">
    <property type="entry name" value="Cytochrom_c_NrfB-like_dom"/>
</dbReference>
<dbReference type="Pfam" id="PF22678">
    <property type="entry name" value="Cytochrom_c_NrfB-like"/>
    <property type="match status" value="1"/>
</dbReference>
<dbReference type="NCBIfam" id="TIGR01905">
    <property type="entry name" value="paired_CXXCH_1"/>
    <property type="match status" value="3"/>
</dbReference>
<dbReference type="GO" id="GO:0016491">
    <property type="term" value="F:oxidoreductase activity"/>
    <property type="evidence" value="ECO:0007669"/>
    <property type="project" value="TreeGrafter"/>
</dbReference>